<accession>A0A1Y6M157</accession>
<protein>
    <submittedName>
        <fullName evidence="2">Uncharacterized protein</fullName>
    </submittedName>
</protein>
<feature type="compositionally biased region" description="Basic residues" evidence="1">
    <location>
        <begin position="289"/>
        <end position="298"/>
    </location>
</feature>
<dbReference type="AlphaFoldDB" id="A0A1Y6M157"/>
<proteinExistence type="predicted"/>
<organism evidence="2 3">
    <name type="scientific">Zymoseptoria tritici ST99CH_1A5</name>
    <dbReference type="NCBI Taxonomy" id="1276529"/>
    <lineage>
        <taxon>Eukaryota</taxon>
        <taxon>Fungi</taxon>
        <taxon>Dikarya</taxon>
        <taxon>Ascomycota</taxon>
        <taxon>Pezizomycotina</taxon>
        <taxon>Dothideomycetes</taxon>
        <taxon>Dothideomycetidae</taxon>
        <taxon>Mycosphaerellales</taxon>
        <taxon>Mycosphaerellaceae</taxon>
        <taxon>Zymoseptoria</taxon>
    </lineage>
</organism>
<feature type="region of interest" description="Disordered" evidence="1">
    <location>
        <begin position="269"/>
        <end position="339"/>
    </location>
</feature>
<name>A0A1Y6M157_ZYMTR</name>
<dbReference type="GO" id="GO:0003676">
    <property type="term" value="F:nucleic acid binding"/>
    <property type="evidence" value="ECO:0007669"/>
    <property type="project" value="InterPro"/>
</dbReference>
<dbReference type="InterPro" id="IPR012337">
    <property type="entry name" value="RNaseH-like_sf"/>
</dbReference>
<dbReference type="Proteomes" id="UP000215453">
    <property type="component" value="Chromosome 18"/>
</dbReference>
<evidence type="ECO:0000313" key="3">
    <source>
        <dbReference type="Proteomes" id="UP000215453"/>
    </source>
</evidence>
<dbReference type="Gene3D" id="3.30.420.10">
    <property type="entry name" value="Ribonuclease H-like superfamily/Ribonuclease H"/>
    <property type="match status" value="1"/>
</dbReference>
<dbReference type="SUPFAM" id="SSF53098">
    <property type="entry name" value="Ribonuclease H-like"/>
    <property type="match status" value="1"/>
</dbReference>
<reference evidence="2 3" key="1">
    <citation type="submission" date="2016-10" db="EMBL/GenBank/DDBJ databases">
        <authorList>
            <person name="Varghese N."/>
        </authorList>
    </citation>
    <scope>NUCLEOTIDE SEQUENCE [LARGE SCALE GENOMIC DNA]</scope>
</reference>
<sequence>MRSTKLIAAFYDPGKEFAMTAAWLAAQEIFTKPSPTNSKRLTGTVENMIKTIRRCLEKGTITTVDRRGHMVNTLSSWPEEAAKAMRDANYRHISTLGFSPVQIKLGMSPEELSDRVEHPSARRQALINAINGIDEQPMGFFLEAYHIQAEEGSRTIPMIEHLANRQHIQAAVRRADHRTKQLNQARFNKKHLHAAPPTFNIGDTILLKNHHLRQKSKQSLLSGLFRISGKTPDSNHCFTLSTIGGKPLQGNHHADDLRLFTPRSGHLAFDQEQLPAPRTLHPAQPKDIKSKKKKMKKRREFDALQPPFKDTPHANRQRAQTAQNTAKRDLIAQSRLAAD</sequence>
<gene>
    <name evidence="2" type="ORF">ZT1A5_G11837</name>
</gene>
<evidence type="ECO:0000313" key="2">
    <source>
        <dbReference type="EMBL" id="SMY30384.1"/>
    </source>
</evidence>
<dbReference type="EMBL" id="LT882693">
    <property type="protein sequence ID" value="SMY30384.1"/>
    <property type="molecule type" value="Genomic_DNA"/>
</dbReference>
<dbReference type="InterPro" id="IPR036397">
    <property type="entry name" value="RNaseH_sf"/>
</dbReference>
<evidence type="ECO:0000256" key="1">
    <source>
        <dbReference type="SAM" id="MobiDB-lite"/>
    </source>
</evidence>